<protein>
    <submittedName>
        <fullName evidence="1">Uncharacterized protein</fullName>
    </submittedName>
</protein>
<keyword evidence="2" id="KW-1185">Reference proteome</keyword>
<evidence type="ECO:0000313" key="1">
    <source>
        <dbReference type="EMBL" id="GAA0168826.1"/>
    </source>
</evidence>
<dbReference type="Proteomes" id="UP001454036">
    <property type="component" value="Unassembled WGS sequence"/>
</dbReference>
<evidence type="ECO:0000313" key="2">
    <source>
        <dbReference type="Proteomes" id="UP001454036"/>
    </source>
</evidence>
<organism evidence="1 2">
    <name type="scientific">Lithospermum erythrorhizon</name>
    <name type="common">Purple gromwell</name>
    <name type="synonym">Lithospermum officinale var. erythrorhizon</name>
    <dbReference type="NCBI Taxonomy" id="34254"/>
    <lineage>
        <taxon>Eukaryota</taxon>
        <taxon>Viridiplantae</taxon>
        <taxon>Streptophyta</taxon>
        <taxon>Embryophyta</taxon>
        <taxon>Tracheophyta</taxon>
        <taxon>Spermatophyta</taxon>
        <taxon>Magnoliopsida</taxon>
        <taxon>eudicotyledons</taxon>
        <taxon>Gunneridae</taxon>
        <taxon>Pentapetalae</taxon>
        <taxon>asterids</taxon>
        <taxon>lamiids</taxon>
        <taxon>Boraginales</taxon>
        <taxon>Boraginaceae</taxon>
        <taxon>Boraginoideae</taxon>
        <taxon>Lithospermeae</taxon>
        <taxon>Lithospermum</taxon>
    </lineage>
</organism>
<proteinExistence type="predicted"/>
<dbReference type="EMBL" id="BAABME010006606">
    <property type="protein sequence ID" value="GAA0168826.1"/>
    <property type="molecule type" value="Genomic_DNA"/>
</dbReference>
<accession>A0AAV3R067</accession>
<gene>
    <name evidence="1" type="ORF">LIER_23452</name>
</gene>
<sequence length="159" mass="18183">MEWALNEHFDEDTTTVILPLLDLTTTHHGLNRIQTSHSLEELDALVDKNLPIDFICPSEPIMPNLQTLSFAETTIHTCIRSSTFEIREPSSRATITTSTGKNRKRAEETCTLETDITEPPLKRPRFKKFHNAPPTRVYHIDQLLTSSDNTFNPYSTNFL</sequence>
<reference evidence="1 2" key="1">
    <citation type="submission" date="2024-01" db="EMBL/GenBank/DDBJ databases">
        <title>The complete chloroplast genome sequence of Lithospermum erythrorhizon: insights into the phylogenetic relationship among Boraginaceae species and the maternal lineages of purple gromwells.</title>
        <authorList>
            <person name="Okada T."/>
            <person name="Watanabe K."/>
        </authorList>
    </citation>
    <scope>NUCLEOTIDE SEQUENCE [LARGE SCALE GENOMIC DNA]</scope>
</reference>
<comment type="caution">
    <text evidence="1">The sequence shown here is derived from an EMBL/GenBank/DDBJ whole genome shotgun (WGS) entry which is preliminary data.</text>
</comment>
<dbReference type="AlphaFoldDB" id="A0AAV3R067"/>
<name>A0AAV3R067_LITER</name>